<dbReference type="GeneID" id="112464038"/>
<protein>
    <submittedName>
        <fullName evidence="3">Uncharacterized protein LOC112464038</fullName>
    </submittedName>
</protein>
<dbReference type="RefSeq" id="XP_024886576.1">
    <property type="nucleotide sequence ID" value="XM_025030808.1"/>
</dbReference>
<dbReference type="AlphaFoldDB" id="A0A6J1R0E5"/>
<dbReference type="Proteomes" id="UP000504618">
    <property type="component" value="Unplaced"/>
</dbReference>
<gene>
    <name evidence="3" type="primary">LOC112464038</name>
</gene>
<feature type="chain" id="PRO_5026681607" evidence="1">
    <location>
        <begin position="22"/>
        <end position="216"/>
    </location>
</feature>
<dbReference type="OrthoDB" id="7548686at2759"/>
<feature type="signal peptide" evidence="1">
    <location>
        <begin position="1"/>
        <end position="21"/>
    </location>
</feature>
<organism evidence="2 3">
    <name type="scientific">Temnothorax curvispinosus</name>
    <dbReference type="NCBI Taxonomy" id="300111"/>
    <lineage>
        <taxon>Eukaryota</taxon>
        <taxon>Metazoa</taxon>
        <taxon>Ecdysozoa</taxon>
        <taxon>Arthropoda</taxon>
        <taxon>Hexapoda</taxon>
        <taxon>Insecta</taxon>
        <taxon>Pterygota</taxon>
        <taxon>Neoptera</taxon>
        <taxon>Endopterygota</taxon>
        <taxon>Hymenoptera</taxon>
        <taxon>Apocrita</taxon>
        <taxon>Aculeata</taxon>
        <taxon>Formicoidea</taxon>
        <taxon>Formicidae</taxon>
        <taxon>Myrmicinae</taxon>
        <taxon>Temnothorax</taxon>
    </lineage>
</organism>
<accession>A0A6J1R0E5</accession>
<sequence length="216" mass="23545">MTKIGIISCIIVAVCVFQTAGAGIFNTSELDSILGGVKSGVTDSLGNVKKMEQEVENRGKELISDIQNKIESSKSPLQNSTRCKKLYSDAQQISNNLIAVFKTCMSNGTQAYSADIQKLSDVVNNLTGLLGKGYQDIVSCYQKLVTPWEITQIGQCCSTITQDHFKILLKMWKAVLDANKLVKIFPSIGTCFVSAALQTISSNADKLIKDVQQCYT</sequence>
<keyword evidence="2" id="KW-1185">Reference proteome</keyword>
<name>A0A6J1R0E5_9HYME</name>
<evidence type="ECO:0000313" key="3">
    <source>
        <dbReference type="RefSeq" id="XP_024886576.1"/>
    </source>
</evidence>
<evidence type="ECO:0000256" key="1">
    <source>
        <dbReference type="SAM" id="SignalP"/>
    </source>
</evidence>
<reference evidence="3" key="1">
    <citation type="submission" date="2025-08" db="UniProtKB">
        <authorList>
            <consortium name="RefSeq"/>
        </authorList>
    </citation>
    <scope>IDENTIFICATION</scope>
    <source>
        <tissue evidence="3">Whole body</tissue>
    </source>
</reference>
<proteinExistence type="predicted"/>
<keyword evidence="1" id="KW-0732">Signal</keyword>
<evidence type="ECO:0000313" key="2">
    <source>
        <dbReference type="Proteomes" id="UP000504618"/>
    </source>
</evidence>